<evidence type="ECO:0000256" key="1">
    <source>
        <dbReference type="SAM" id="SignalP"/>
    </source>
</evidence>
<feature type="signal peptide" evidence="1">
    <location>
        <begin position="1"/>
        <end position="20"/>
    </location>
</feature>
<evidence type="ECO:0008006" key="4">
    <source>
        <dbReference type="Google" id="ProtNLM"/>
    </source>
</evidence>
<evidence type="ECO:0000313" key="3">
    <source>
        <dbReference type="Proteomes" id="UP001469553"/>
    </source>
</evidence>
<accession>A0ABV1A9E8</accession>
<reference evidence="2 3" key="1">
    <citation type="submission" date="2021-06" db="EMBL/GenBank/DDBJ databases">
        <authorList>
            <person name="Palmer J.M."/>
        </authorList>
    </citation>
    <scope>NUCLEOTIDE SEQUENCE [LARGE SCALE GENOMIC DNA]</scope>
    <source>
        <strain evidence="2 3">AS_MEX2019</strain>
        <tissue evidence="2">Muscle</tissue>
    </source>
</reference>
<feature type="chain" id="PRO_5045295223" description="Secreted protein" evidence="1">
    <location>
        <begin position="21"/>
        <end position="79"/>
    </location>
</feature>
<organism evidence="2 3">
    <name type="scientific">Ameca splendens</name>
    <dbReference type="NCBI Taxonomy" id="208324"/>
    <lineage>
        <taxon>Eukaryota</taxon>
        <taxon>Metazoa</taxon>
        <taxon>Chordata</taxon>
        <taxon>Craniata</taxon>
        <taxon>Vertebrata</taxon>
        <taxon>Euteleostomi</taxon>
        <taxon>Actinopterygii</taxon>
        <taxon>Neopterygii</taxon>
        <taxon>Teleostei</taxon>
        <taxon>Neoteleostei</taxon>
        <taxon>Acanthomorphata</taxon>
        <taxon>Ovalentaria</taxon>
        <taxon>Atherinomorphae</taxon>
        <taxon>Cyprinodontiformes</taxon>
        <taxon>Goodeidae</taxon>
        <taxon>Ameca</taxon>
    </lineage>
</organism>
<proteinExistence type="predicted"/>
<dbReference type="EMBL" id="JAHRIP010085757">
    <property type="protein sequence ID" value="MEQ2314794.1"/>
    <property type="molecule type" value="Genomic_DNA"/>
</dbReference>
<protein>
    <recommendedName>
        <fullName evidence="4">Secreted protein</fullName>
    </recommendedName>
</protein>
<sequence length="79" mass="8879">MRRTTTLFLQIRWVLTSNSAARVCPPSQPSNIHPNLVLLHPGDESLRVKRIFSPNPAIMELVRNLRTSESYIINGASPV</sequence>
<gene>
    <name evidence="2" type="ORF">AMECASPLE_015712</name>
</gene>
<name>A0ABV1A9E8_9TELE</name>
<keyword evidence="3" id="KW-1185">Reference proteome</keyword>
<evidence type="ECO:0000313" key="2">
    <source>
        <dbReference type="EMBL" id="MEQ2314794.1"/>
    </source>
</evidence>
<keyword evidence="1" id="KW-0732">Signal</keyword>
<dbReference type="Proteomes" id="UP001469553">
    <property type="component" value="Unassembled WGS sequence"/>
</dbReference>
<comment type="caution">
    <text evidence="2">The sequence shown here is derived from an EMBL/GenBank/DDBJ whole genome shotgun (WGS) entry which is preliminary data.</text>
</comment>